<organism evidence="2">
    <name type="scientific">bacterium 19GA11TI05</name>
    <dbReference type="NCBI Taxonomy" id="2920688"/>
    <lineage>
        <taxon>Bacteria</taxon>
    </lineage>
</organism>
<protein>
    <recommendedName>
        <fullName evidence="3">Lipoprotein</fullName>
    </recommendedName>
</protein>
<evidence type="ECO:0008006" key="3">
    <source>
        <dbReference type="Google" id="ProtNLM"/>
    </source>
</evidence>
<dbReference type="PROSITE" id="PS51257">
    <property type="entry name" value="PROKAR_LIPOPROTEIN"/>
    <property type="match status" value="1"/>
</dbReference>
<evidence type="ECO:0000313" key="2">
    <source>
        <dbReference type="EMBL" id="XAG64993.1"/>
    </source>
</evidence>
<reference evidence="2" key="1">
    <citation type="submission" date="2022-03" db="EMBL/GenBank/DDBJ databases">
        <title>Sea Food Isolates.</title>
        <authorList>
            <person name="Li c."/>
        </authorList>
    </citation>
    <scope>NUCLEOTIDE SEQUENCE</scope>
    <source>
        <strain evidence="2">19GA11TI05</strain>
    </source>
</reference>
<name>A0AAU6TUD6_UNCXX</name>
<keyword evidence="1" id="KW-0732">Signal</keyword>
<feature type="signal peptide" evidence="1">
    <location>
        <begin position="1"/>
        <end position="21"/>
    </location>
</feature>
<evidence type="ECO:0000256" key="1">
    <source>
        <dbReference type="SAM" id="SignalP"/>
    </source>
</evidence>
<dbReference type="AlphaFoldDB" id="A0AAU6TUD6"/>
<feature type="chain" id="PRO_5043839951" description="Lipoprotein" evidence="1">
    <location>
        <begin position="22"/>
        <end position="146"/>
    </location>
</feature>
<proteinExistence type="predicted"/>
<gene>
    <name evidence="2" type="ORF">MRM81_16275</name>
</gene>
<dbReference type="EMBL" id="CP095362">
    <property type="protein sequence ID" value="XAG64993.1"/>
    <property type="molecule type" value="Genomic_DNA"/>
</dbReference>
<sequence length="146" mass="16240">MTIRKIFLLLVFVLSGCGDNADPVDTSDSLEELAMFSVETDNSTINQLLPAIRARLPGLDKYASQLQNVSVEQNYWLTIKFHVPDDAKIPNDYMTFGHNCFIEINKEGTAVKIPKTPCKALMLDQNADSIDSEQWFDLSIAKNGAA</sequence>
<accession>A0AAU6TUD6</accession>